<dbReference type="InterPro" id="IPR050360">
    <property type="entry name" value="MFS_Sugar_Transporters"/>
</dbReference>
<dbReference type="AlphaFoldDB" id="A0A9P3BHY8"/>
<sequence length="382" mass="41833">MTEKATALVQSIRGSQRSLEFTNDEHLETFWVAVRRHWPAVTWGLLMNLRTYGYQHEGTHIIAAPWLSALNYATLLGAIIGALLSGLAYDRFGPRVMITICSGLSTGFIFVQYFSHTPAQLFVGELVNGCIIAFYPMCASAYVGEVTTLVLRGFIATMTNLTFSIGSLIASGILKGTAAMDTTWSYKIPIAAQWALPTQGRDDAATVSLRRLTTAPGAEVYVARKLAHIWETLRLEELPGRLSDVSGVLPRTESPPAGDLRDGVQYAGVHRERFFHQLRRAFHGDGGAGRLACVLDEHWSDGDRAGRDVPLVVSGVVHRPSDNVFVQLCDVDDHAARDRGDRSCSAPDEYDLGAMRTYARLQFRLRSDACSVLLRAAGGSLC</sequence>
<dbReference type="PANTHER" id="PTHR48022:SF71">
    <property type="entry name" value="ALPHA-GLUCOSIDE TRANSPORTER, PUTATIVE (AFU_ORTHOLOGUE AFUA_4G02650)-RELATED"/>
    <property type="match status" value="1"/>
</dbReference>
<dbReference type="PANTHER" id="PTHR48022">
    <property type="entry name" value="PLASTIDIC GLUCOSE TRANSPORTER 4"/>
    <property type="match status" value="1"/>
</dbReference>
<dbReference type="OrthoDB" id="6612291at2759"/>
<dbReference type="EMBL" id="BHVY01000005">
    <property type="protein sequence ID" value="GIJ88169.1"/>
    <property type="molecule type" value="Genomic_DNA"/>
</dbReference>
<protein>
    <recommendedName>
        <fullName evidence="8">Major facilitator superfamily (MFS) profile domain-containing protein</fullName>
    </recommendedName>
</protein>
<keyword evidence="7" id="KW-1185">Reference proteome</keyword>
<keyword evidence="3 5" id="KW-1133">Transmembrane helix</keyword>
<evidence type="ECO:0000256" key="5">
    <source>
        <dbReference type="SAM" id="Phobius"/>
    </source>
</evidence>
<evidence type="ECO:0000313" key="6">
    <source>
        <dbReference type="EMBL" id="GIJ88169.1"/>
    </source>
</evidence>
<reference evidence="6 7" key="1">
    <citation type="submission" date="2018-10" db="EMBL/GenBank/DDBJ databases">
        <title>Pan-genome distribution and transcriptional activeness of fungal secondary metabolism genes in Aspergillus section Fumigati.</title>
        <authorList>
            <person name="Takahashi H."/>
            <person name="Umemura M."/>
            <person name="Ninomiya A."/>
            <person name="Kusuya Y."/>
            <person name="Urayama S."/>
            <person name="Shimizu M."/>
            <person name="Watanabe A."/>
            <person name="Kamei K."/>
            <person name="Yaguchi T."/>
            <person name="Hagiwara D."/>
        </authorList>
    </citation>
    <scope>NUCLEOTIDE SEQUENCE [LARGE SCALE GENOMIC DNA]</scope>
    <source>
        <strain evidence="6 7">IFM 55266</strain>
    </source>
</reference>
<organism evidence="6 7">
    <name type="scientific">Aspergillus pseudoviridinutans</name>
    <dbReference type="NCBI Taxonomy" id="1517512"/>
    <lineage>
        <taxon>Eukaryota</taxon>
        <taxon>Fungi</taxon>
        <taxon>Dikarya</taxon>
        <taxon>Ascomycota</taxon>
        <taxon>Pezizomycotina</taxon>
        <taxon>Eurotiomycetes</taxon>
        <taxon>Eurotiomycetidae</taxon>
        <taxon>Eurotiales</taxon>
        <taxon>Aspergillaceae</taxon>
        <taxon>Aspergillus</taxon>
        <taxon>Aspergillus subgen. Fumigati</taxon>
    </lineage>
</organism>
<dbReference type="SUPFAM" id="SSF103473">
    <property type="entry name" value="MFS general substrate transporter"/>
    <property type="match status" value="1"/>
</dbReference>
<feature type="transmembrane region" description="Helical" evidence="5">
    <location>
        <begin position="95"/>
        <end position="114"/>
    </location>
</feature>
<evidence type="ECO:0000256" key="2">
    <source>
        <dbReference type="ARBA" id="ARBA00022692"/>
    </source>
</evidence>
<evidence type="ECO:0008006" key="8">
    <source>
        <dbReference type="Google" id="ProtNLM"/>
    </source>
</evidence>
<accession>A0A9P3BHY8</accession>
<name>A0A9P3BHY8_9EURO</name>
<dbReference type="InterPro" id="IPR005828">
    <property type="entry name" value="MFS_sugar_transport-like"/>
</dbReference>
<proteinExistence type="predicted"/>
<comment type="subcellular location">
    <subcellularLocation>
        <location evidence="1">Membrane</location>
        <topology evidence="1">Multi-pass membrane protein</topology>
    </subcellularLocation>
</comment>
<dbReference type="RefSeq" id="XP_043158915.1">
    <property type="nucleotide sequence ID" value="XM_043302980.1"/>
</dbReference>
<feature type="transmembrane region" description="Helical" evidence="5">
    <location>
        <begin position="126"/>
        <end position="143"/>
    </location>
</feature>
<evidence type="ECO:0000313" key="7">
    <source>
        <dbReference type="Proteomes" id="UP001043456"/>
    </source>
</evidence>
<dbReference type="Gene3D" id="1.20.1250.20">
    <property type="entry name" value="MFS general substrate transporter like domains"/>
    <property type="match status" value="1"/>
</dbReference>
<keyword evidence="4 5" id="KW-0472">Membrane</keyword>
<feature type="transmembrane region" description="Helical" evidence="5">
    <location>
        <begin position="69"/>
        <end position="89"/>
    </location>
</feature>
<keyword evidence="2 5" id="KW-0812">Transmembrane</keyword>
<gene>
    <name evidence="6" type="ORF">Asppvi_007087</name>
</gene>
<comment type="caution">
    <text evidence="6">The sequence shown here is derived from an EMBL/GenBank/DDBJ whole genome shotgun (WGS) entry which is preliminary data.</text>
</comment>
<dbReference type="Proteomes" id="UP001043456">
    <property type="component" value="Unassembled WGS sequence"/>
</dbReference>
<dbReference type="GeneID" id="67005697"/>
<feature type="transmembrane region" description="Helical" evidence="5">
    <location>
        <begin position="149"/>
        <end position="170"/>
    </location>
</feature>
<dbReference type="Pfam" id="PF00083">
    <property type="entry name" value="Sugar_tr"/>
    <property type="match status" value="1"/>
</dbReference>
<dbReference type="GO" id="GO:0016020">
    <property type="term" value="C:membrane"/>
    <property type="evidence" value="ECO:0007669"/>
    <property type="project" value="UniProtKB-SubCell"/>
</dbReference>
<evidence type="ECO:0000256" key="4">
    <source>
        <dbReference type="ARBA" id="ARBA00023136"/>
    </source>
</evidence>
<evidence type="ECO:0000256" key="1">
    <source>
        <dbReference type="ARBA" id="ARBA00004141"/>
    </source>
</evidence>
<dbReference type="InterPro" id="IPR036259">
    <property type="entry name" value="MFS_trans_sf"/>
</dbReference>
<evidence type="ECO:0000256" key="3">
    <source>
        <dbReference type="ARBA" id="ARBA00022989"/>
    </source>
</evidence>
<dbReference type="GO" id="GO:0005351">
    <property type="term" value="F:carbohydrate:proton symporter activity"/>
    <property type="evidence" value="ECO:0007669"/>
    <property type="project" value="TreeGrafter"/>
</dbReference>